<comment type="caution">
    <text evidence="1">The sequence shown here is derived from an EMBL/GenBank/DDBJ whole genome shotgun (WGS) entry which is preliminary data.</text>
</comment>
<dbReference type="InterPro" id="IPR037175">
    <property type="entry name" value="KFase_sf"/>
</dbReference>
<proteinExistence type="predicted"/>
<dbReference type="AlphaFoldDB" id="A0A9X2VX47"/>
<protein>
    <submittedName>
        <fullName evidence="1">Cyclase family protein</fullName>
    </submittedName>
</protein>
<name>A0A9X2VX47_9PSEU</name>
<dbReference type="SUPFAM" id="SSF102198">
    <property type="entry name" value="Putative cyclase"/>
    <property type="match status" value="1"/>
</dbReference>
<dbReference type="GO" id="GO:0004061">
    <property type="term" value="F:arylformamidase activity"/>
    <property type="evidence" value="ECO:0007669"/>
    <property type="project" value="InterPro"/>
</dbReference>
<evidence type="ECO:0000313" key="2">
    <source>
        <dbReference type="Proteomes" id="UP001141259"/>
    </source>
</evidence>
<dbReference type="PANTHER" id="PTHR34861:SF10">
    <property type="entry name" value="CYCLASE"/>
    <property type="match status" value="1"/>
</dbReference>
<dbReference type="PANTHER" id="PTHR34861">
    <property type="match status" value="1"/>
</dbReference>
<dbReference type="EMBL" id="JANYMP010000036">
    <property type="protein sequence ID" value="MCS7483742.1"/>
    <property type="molecule type" value="Genomic_DNA"/>
</dbReference>
<dbReference type="GO" id="GO:0019441">
    <property type="term" value="P:L-tryptophan catabolic process to kynurenine"/>
    <property type="evidence" value="ECO:0007669"/>
    <property type="project" value="InterPro"/>
</dbReference>
<evidence type="ECO:0000313" key="1">
    <source>
        <dbReference type="EMBL" id="MCS7483742.1"/>
    </source>
</evidence>
<dbReference type="InterPro" id="IPR007325">
    <property type="entry name" value="KFase/CYL"/>
</dbReference>
<sequence length="319" mass="34308">MSGRGTDLTEGEVIEFFTSLSNWGRWGEDDRLGTLNTITDEVRVAAAASIRFGRAVSLSRDIDPRAPDPLASGNFAVQRFTGTNEVEEHFGRPLRFDAVTEFVGIAAHGSNTHVDGLAHYSWDGHNYNGFPASDTTSLGGARRLSVHHAVHGFLTRGVLLDIAALYGVAWLERGHPVTPDELTAAERRQGVVVRPGDALLVHTGNVARILHEGPDAVGPAARQAGLHASCLPFLRERDVAVLGNDGVQDVQPSGYGPDLTRPVHAVGLVALGLWLIDNVELTELAAVCREEGRWEFFFAALPWRLVGATSSASNPVAIF</sequence>
<dbReference type="Pfam" id="PF04199">
    <property type="entry name" value="Cyclase"/>
    <property type="match status" value="1"/>
</dbReference>
<dbReference type="Gene3D" id="3.50.30.50">
    <property type="entry name" value="Putative cyclase"/>
    <property type="match status" value="1"/>
</dbReference>
<reference evidence="1" key="1">
    <citation type="submission" date="2022-08" db="EMBL/GenBank/DDBJ databases">
        <authorList>
            <person name="Tistechok S."/>
            <person name="Samborskyy M."/>
            <person name="Roman I."/>
        </authorList>
    </citation>
    <scope>NUCLEOTIDE SEQUENCE</scope>
    <source>
        <strain evidence="1">DSM 103496</strain>
    </source>
</reference>
<organism evidence="1 2">
    <name type="scientific">Umezawaea endophytica</name>
    <dbReference type="NCBI Taxonomy" id="1654476"/>
    <lineage>
        <taxon>Bacteria</taxon>
        <taxon>Bacillati</taxon>
        <taxon>Actinomycetota</taxon>
        <taxon>Actinomycetes</taxon>
        <taxon>Pseudonocardiales</taxon>
        <taxon>Pseudonocardiaceae</taxon>
        <taxon>Umezawaea</taxon>
    </lineage>
</organism>
<keyword evidence="2" id="KW-1185">Reference proteome</keyword>
<gene>
    <name evidence="1" type="ORF">NZH93_43460</name>
</gene>
<dbReference type="RefSeq" id="WP_259629193.1">
    <property type="nucleotide sequence ID" value="NZ_JANYMP010000036.1"/>
</dbReference>
<accession>A0A9X2VX47</accession>
<dbReference type="Proteomes" id="UP001141259">
    <property type="component" value="Unassembled WGS sequence"/>
</dbReference>